<reference evidence="1 2" key="1">
    <citation type="submission" date="2018-11" db="EMBL/GenBank/DDBJ databases">
        <title>Genome sequencing of Paenibacillus lentus DSM25539(T).</title>
        <authorList>
            <person name="Kook J.-K."/>
            <person name="Park S.-N."/>
            <person name="Lim Y.K."/>
        </authorList>
    </citation>
    <scope>NUCLEOTIDE SEQUENCE [LARGE SCALE GENOMIC DNA]</scope>
    <source>
        <strain evidence="1 2">DSM 25539</strain>
    </source>
</reference>
<gene>
    <name evidence="1" type="ORF">EIM92_12995</name>
</gene>
<name>A0A3Q8S7L6_9BACL</name>
<dbReference type="KEGG" id="plen:EIM92_12995"/>
<protein>
    <recommendedName>
        <fullName evidence="3">YgiT-type zinc finger protein</fullName>
    </recommendedName>
</protein>
<organism evidence="1 2">
    <name type="scientific">Paenibacillus lentus</name>
    <dbReference type="NCBI Taxonomy" id="1338368"/>
    <lineage>
        <taxon>Bacteria</taxon>
        <taxon>Bacillati</taxon>
        <taxon>Bacillota</taxon>
        <taxon>Bacilli</taxon>
        <taxon>Bacillales</taxon>
        <taxon>Paenibacillaceae</taxon>
        <taxon>Paenibacillus</taxon>
    </lineage>
</organism>
<sequence length="149" mass="17357">MRKLCHCGQKMSLDFRVLIFGRVIEIDRVPIFECQLCSHYEVLPAVKSDLLALLDELKESNEQGLVLFNEVNELADVMFSISRTWNQMESTSTSFEVLFEQKCKERINLLLDVYGCAKEMNDRQWMDEISKRLLQISDFVNYSQFSGAN</sequence>
<dbReference type="Proteomes" id="UP000273145">
    <property type="component" value="Chromosome"/>
</dbReference>
<dbReference type="EMBL" id="CP034248">
    <property type="protein sequence ID" value="AZK49026.1"/>
    <property type="molecule type" value="Genomic_DNA"/>
</dbReference>
<accession>A0A3Q8S7L6</accession>
<dbReference type="RefSeq" id="WP_125085169.1">
    <property type="nucleotide sequence ID" value="NZ_CP034248.1"/>
</dbReference>
<evidence type="ECO:0000313" key="2">
    <source>
        <dbReference type="Proteomes" id="UP000273145"/>
    </source>
</evidence>
<proteinExistence type="predicted"/>
<keyword evidence="2" id="KW-1185">Reference proteome</keyword>
<dbReference type="AlphaFoldDB" id="A0A3Q8S7L6"/>
<dbReference type="OrthoDB" id="2974439at2"/>
<evidence type="ECO:0008006" key="3">
    <source>
        <dbReference type="Google" id="ProtNLM"/>
    </source>
</evidence>
<evidence type="ECO:0000313" key="1">
    <source>
        <dbReference type="EMBL" id="AZK49026.1"/>
    </source>
</evidence>